<dbReference type="InterPro" id="IPR000253">
    <property type="entry name" value="FHA_dom"/>
</dbReference>
<dbReference type="GO" id="GO:0006511">
    <property type="term" value="P:ubiquitin-dependent protein catabolic process"/>
    <property type="evidence" value="ECO:0007669"/>
    <property type="project" value="TreeGrafter"/>
</dbReference>
<sequence length="184" mass="19967">MLREDGTCAQSGATRGSFSPASSCRAPVRYSPRRFSSCATHIFDLLQDTFSPSQNYVLHDACDVQDLDSHLWGSLQPTSPDSTSRRIDFLIGKKSYRIGRSRVGNDIVLDQNGTISNHHCSFLWDGLETVNSSVTLLDTSSNGTFFNGVLIGKGKSVQLQDGSKVALGAPSPDSEDTNCGRVYI</sequence>
<dbReference type="Gene3D" id="2.60.200.20">
    <property type="match status" value="1"/>
</dbReference>
<accession>A0A1C7LYW5</accession>
<dbReference type="OrthoDB" id="10252171at2759"/>
<evidence type="ECO:0000313" key="3">
    <source>
        <dbReference type="EMBL" id="OBZ69367.1"/>
    </source>
</evidence>
<evidence type="ECO:0000259" key="2">
    <source>
        <dbReference type="PROSITE" id="PS50006"/>
    </source>
</evidence>
<proteinExistence type="predicted"/>
<comment type="caution">
    <text evidence="3">The sequence shown here is derived from an EMBL/GenBank/DDBJ whole genome shotgun (WGS) entry which is preliminary data.</text>
</comment>
<dbReference type="Proteomes" id="UP000092993">
    <property type="component" value="Unassembled WGS sequence"/>
</dbReference>
<dbReference type="Pfam" id="PF00498">
    <property type="entry name" value="FHA"/>
    <property type="match status" value="1"/>
</dbReference>
<dbReference type="PANTHER" id="PTHR16079:SF4">
    <property type="entry name" value="E3 UBIQUITIN-PROTEIN LIGASE CHFR"/>
    <property type="match status" value="1"/>
</dbReference>
<dbReference type="SUPFAM" id="SSF49879">
    <property type="entry name" value="SMAD/FHA domain"/>
    <property type="match status" value="1"/>
</dbReference>
<evidence type="ECO:0000313" key="4">
    <source>
        <dbReference type="Proteomes" id="UP000092993"/>
    </source>
</evidence>
<dbReference type="AlphaFoldDB" id="A0A1C7LYW5"/>
<dbReference type="EMBL" id="LUGG01000017">
    <property type="protein sequence ID" value="OBZ69367.1"/>
    <property type="molecule type" value="Genomic_DNA"/>
</dbReference>
<dbReference type="SMART" id="SM00240">
    <property type="entry name" value="FHA"/>
    <property type="match status" value="1"/>
</dbReference>
<dbReference type="InterPro" id="IPR052256">
    <property type="entry name" value="E3_ubiquitin-ligase_CHFR"/>
</dbReference>
<organism evidence="3 4">
    <name type="scientific">Grifola frondosa</name>
    <name type="common">Maitake</name>
    <name type="synonym">Polyporus frondosus</name>
    <dbReference type="NCBI Taxonomy" id="5627"/>
    <lineage>
        <taxon>Eukaryota</taxon>
        <taxon>Fungi</taxon>
        <taxon>Dikarya</taxon>
        <taxon>Basidiomycota</taxon>
        <taxon>Agaricomycotina</taxon>
        <taxon>Agaricomycetes</taxon>
        <taxon>Polyporales</taxon>
        <taxon>Grifolaceae</taxon>
        <taxon>Grifola</taxon>
    </lineage>
</organism>
<gene>
    <name evidence="3" type="ORF">A0H81_10597</name>
</gene>
<dbReference type="GO" id="GO:0004842">
    <property type="term" value="F:ubiquitin-protein transferase activity"/>
    <property type="evidence" value="ECO:0007669"/>
    <property type="project" value="TreeGrafter"/>
</dbReference>
<dbReference type="STRING" id="5627.A0A1C7LYW5"/>
<dbReference type="PROSITE" id="PS50006">
    <property type="entry name" value="FHA_DOMAIN"/>
    <property type="match status" value="1"/>
</dbReference>
<feature type="region of interest" description="Disordered" evidence="1">
    <location>
        <begin position="1"/>
        <end position="25"/>
    </location>
</feature>
<protein>
    <recommendedName>
        <fullName evidence="2">FHA domain-containing protein</fullName>
    </recommendedName>
</protein>
<evidence type="ECO:0000256" key="1">
    <source>
        <dbReference type="SAM" id="MobiDB-lite"/>
    </source>
</evidence>
<dbReference type="InterPro" id="IPR008984">
    <property type="entry name" value="SMAD_FHA_dom_sf"/>
</dbReference>
<dbReference type="GO" id="GO:0016567">
    <property type="term" value="P:protein ubiquitination"/>
    <property type="evidence" value="ECO:0007669"/>
    <property type="project" value="TreeGrafter"/>
</dbReference>
<dbReference type="GO" id="GO:0005634">
    <property type="term" value="C:nucleus"/>
    <property type="evidence" value="ECO:0007669"/>
    <property type="project" value="TreeGrafter"/>
</dbReference>
<name>A0A1C7LYW5_GRIFR</name>
<dbReference type="CDD" id="cd00060">
    <property type="entry name" value="FHA"/>
    <property type="match status" value="1"/>
</dbReference>
<dbReference type="PANTHER" id="PTHR16079">
    <property type="entry name" value="UBIQUITIN LIGASE PROTEIN CHFR"/>
    <property type="match status" value="1"/>
</dbReference>
<feature type="domain" description="FHA" evidence="2">
    <location>
        <begin position="96"/>
        <end position="151"/>
    </location>
</feature>
<feature type="compositionally biased region" description="Polar residues" evidence="1">
    <location>
        <begin position="8"/>
        <end position="22"/>
    </location>
</feature>
<keyword evidence="4" id="KW-1185">Reference proteome</keyword>
<reference evidence="3 4" key="1">
    <citation type="submission" date="2016-03" db="EMBL/GenBank/DDBJ databases">
        <title>Whole genome sequencing of Grifola frondosa 9006-11.</title>
        <authorList>
            <person name="Min B."/>
            <person name="Park H."/>
            <person name="Kim J.-G."/>
            <person name="Cho H."/>
            <person name="Oh Y.-L."/>
            <person name="Kong W.-S."/>
            <person name="Choi I.-G."/>
        </authorList>
    </citation>
    <scope>NUCLEOTIDE SEQUENCE [LARGE SCALE GENOMIC DNA]</scope>
    <source>
        <strain evidence="3 4">9006-11</strain>
    </source>
</reference>